<dbReference type="PANTHER" id="PTHR30408:SF12">
    <property type="entry name" value="TYPE I RESTRICTION ENZYME MJAVIII SPECIFICITY SUBUNIT"/>
    <property type="match status" value="1"/>
</dbReference>
<dbReference type="PANTHER" id="PTHR30408">
    <property type="entry name" value="TYPE-1 RESTRICTION ENZYME ECOKI SPECIFICITY PROTEIN"/>
    <property type="match status" value="1"/>
</dbReference>
<dbReference type="Proteomes" id="UP000274556">
    <property type="component" value="Unassembled WGS sequence"/>
</dbReference>
<protein>
    <submittedName>
        <fullName evidence="3">Type I restriction enzyme S subunit</fullName>
    </submittedName>
</protein>
<name>A0A495VEV6_9GAMM</name>
<dbReference type="AlphaFoldDB" id="A0A495VEV6"/>
<dbReference type="EMBL" id="RBXL01000001">
    <property type="protein sequence ID" value="RKT46927.1"/>
    <property type="molecule type" value="Genomic_DNA"/>
</dbReference>
<sequence>MTWLPLARLDSSTGVPGLNRNDVYALTVNRPRAGERHKIAQVLNTLDTAIHDTEAIIAKLKAVKQGLLHDLLTRGIDANGELRPPQAEAPHLYKASPLGWIPNDWEASGLAAVAPRDRSVIRTGPFGSSLKGEHWRESGRPVVTIGSLGDAAFIASELLFVDDSTAARLAEFALIPGDIVFSRVADVGRSVVVLESERGWIMSSNLMRISCESAKAQPHFLQMLLSSSVMVRKQLRTTVNSAGRDVANSAVLMGLCFPWPSPTEQDQILSKARAVSDRLVYEEKDLKKLLDSKIGLMDDLLTGRVRVTPLLEAAP</sequence>
<dbReference type="RefSeq" id="WP_120798977.1">
    <property type="nucleotide sequence ID" value="NZ_RBXL01000001.1"/>
</dbReference>
<comment type="caution">
    <text evidence="3">The sequence shown here is derived from an EMBL/GenBank/DDBJ whole genome shotgun (WGS) entry which is preliminary data.</text>
</comment>
<dbReference type="SUPFAM" id="SSF116734">
    <property type="entry name" value="DNA methylase specificity domain"/>
    <property type="match status" value="2"/>
</dbReference>
<dbReference type="InterPro" id="IPR052021">
    <property type="entry name" value="Type-I_RS_S_subunit"/>
</dbReference>
<organism evidence="3 4">
    <name type="scientific">Thiocapsa rosea</name>
    <dbReference type="NCBI Taxonomy" id="69360"/>
    <lineage>
        <taxon>Bacteria</taxon>
        <taxon>Pseudomonadati</taxon>
        <taxon>Pseudomonadota</taxon>
        <taxon>Gammaproteobacteria</taxon>
        <taxon>Chromatiales</taxon>
        <taxon>Chromatiaceae</taxon>
        <taxon>Thiocapsa</taxon>
    </lineage>
</organism>
<evidence type="ECO:0000256" key="1">
    <source>
        <dbReference type="ARBA" id="ARBA00022747"/>
    </source>
</evidence>
<dbReference type="OrthoDB" id="9798929at2"/>
<dbReference type="Gene3D" id="1.10.287.1120">
    <property type="entry name" value="Bipartite methylase S protein"/>
    <property type="match status" value="1"/>
</dbReference>
<gene>
    <name evidence="3" type="ORF">BDD21_4471</name>
</gene>
<keyword evidence="1" id="KW-0680">Restriction system</keyword>
<reference evidence="3 4" key="1">
    <citation type="submission" date="2018-10" db="EMBL/GenBank/DDBJ databases">
        <title>Genomic Encyclopedia of Archaeal and Bacterial Type Strains, Phase II (KMG-II): from individual species to whole genera.</title>
        <authorList>
            <person name="Goeker M."/>
        </authorList>
    </citation>
    <scope>NUCLEOTIDE SEQUENCE [LARGE SCALE GENOMIC DNA]</scope>
    <source>
        <strain evidence="3 4">DSM 235</strain>
    </source>
</reference>
<evidence type="ECO:0000313" key="3">
    <source>
        <dbReference type="EMBL" id="RKT46927.1"/>
    </source>
</evidence>
<evidence type="ECO:0000256" key="2">
    <source>
        <dbReference type="ARBA" id="ARBA00023125"/>
    </source>
</evidence>
<keyword evidence="4" id="KW-1185">Reference proteome</keyword>
<proteinExistence type="predicted"/>
<dbReference type="InterPro" id="IPR044946">
    <property type="entry name" value="Restrct_endonuc_typeI_TRD_sf"/>
</dbReference>
<keyword evidence="2" id="KW-0238">DNA-binding</keyword>
<dbReference type="GO" id="GO:0003677">
    <property type="term" value="F:DNA binding"/>
    <property type="evidence" value="ECO:0007669"/>
    <property type="project" value="UniProtKB-KW"/>
</dbReference>
<dbReference type="GO" id="GO:0009307">
    <property type="term" value="P:DNA restriction-modification system"/>
    <property type="evidence" value="ECO:0007669"/>
    <property type="project" value="UniProtKB-KW"/>
</dbReference>
<accession>A0A495VEV6</accession>
<evidence type="ECO:0000313" key="4">
    <source>
        <dbReference type="Proteomes" id="UP000274556"/>
    </source>
</evidence>
<dbReference type="Gene3D" id="3.90.220.20">
    <property type="entry name" value="DNA methylase specificity domains"/>
    <property type="match status" value="2"/>
</dbReference>